<dbReference type="SUPFAM" id="SSF88659">
    <property type="entry name" value="Sigma3 and sigma4 domains of RNA polymerase sigma factors"/>
    <property type="match status" value="1"/>
</dbReference>
<dbReference type="InterPro" id="IPR039425">
    <property type="entry name" value="RNA_pol_sigma-70-like"/>
</dbReference>
<dbReference type="SUPFAM" id="SSF88946">
    <property type="entry name" value="Sigma2 domain of RNA polymerase sigma factors"/>
    <property type="match status" value="1"/>
</dbReference>
<keyword evidence="5" id="KW-0804">Transcription</keyword>
<dbReference type="AlphaFoldDB" id="A0A1H3UID5"/>
<feature type="domain" description="RNA polymerase sigma factor 70 region 4 type 2" evidence="7">
    <location>
        <begin position="107"/>
        <end position="157"/>
    </location>
</feature>
<evidence type="ECO:0000259" key="6">
    <source>
        <dbReference type="Pfam" id="PF04542"/>
    </source>
</evidence>
<evidence type="ECO:0000259" key="7">
    <source>
        <dbReference type="Pfam" id="PF08281"/>
    </source>
</evidence>
<dbReference type="NCBIfam" id="TIGR02937">
    <property type="entry name" value="sigma70-ECF"/>
    <property type="match status" value="1"/>
</dbReference>
<dbReference type="InterPro" id="IPR007627">
    <property type="entry name" value="RNA_pol_sigma70_r2"/>
</dbReference>
<evidence type="ECO:0000256" key="4">
    <source>
        <dbReference type="ARBA" id="ARBA00023125"/>
    </source>
</evidence>
<dbReference type="InterPro" id="IPR036388">
    <property type="entry name" value="WH-like_DNA-bd_sf"/>
</dbReference>
<dbReference type="Proteomes" id="UP000198935">
    <property type="component" value="Unassembled WGS sequence"/>
</dbReference>
<dbReference type="Pfam" id="PF04542">
    <property type="entry name" value="Sigma70_r2"/>
    <property type="match status" value="1"/>
</dbReference>
<protein>
    <submittedName>
        <fullName evidence="8">RNA polymerase sigma-70 factor, ECF subfamily</fullName>
    </submittedName>
</protein>
<dbReference type="InterPro" id="IPR014284">
    <property type="entry name" value="RNA_pol_sigma-70_dom"/>
</dbReference>
<sequence length="187" mass="22031">MSSAMIEEFFQLFGDELKFFFKKRIANTEDAEDLFHDLWEKVLRNATQLSNVKQPRAWLFQIARNLLTDYYRKRKTEVVSEQAIEKTRMTNMETGMDNFNKECGAYLMHQLKNMPEKYRLPFLLHVESGWKHRQISVHLQLSESGSKTRIQRTKRKLKSALDDCCDIQTDSYGNIVECSRKNGCFAS</sequence>
<gene>
    <name evidence="8" type="ORF">SAMN05421736_12135</name>
</gene>
<evidence type="ECO:0000256" key="2">
    <source>
        <dbReference type="ARBA" id="ARBA00023015"/>
    </source>
</evidence>
<dbReference type="OrthoDB" id="9794508at2"/>
<keyword evidence="9" id="KW-1185">Reference proteome</keyword>
<feature type="domain" description="RNA polymerase sigma-70 region 2" evidence="6">
    <location>
        <begin position="12"/>
        <end position="75"/>
    </location>
</feature>
<dbReference type="GO" id="GO:0006352">
    <property type="term" value="P:DNA-templated transcription initiation"/>
    <property type="evidence" value="ECO:0007669"/>
    <property type="project" value="InterPro"/>
</dbReference>
<dbReference type="PANTHER" id="PTHR43133">
    <property type="entry name" value="RNA POLYMERASE ECF-TYPE SIGMA FACTO"/>
    <property type="match status" value="1"/>
</dbReference>
<evidence type="ECO:0000313" key="8">
    <source>
        <dbReference type="EMBL" id="SDZ61429.1"/>
    </source>
</evidence>
<evidence type="ECO:0000256" key="1">
    <source>
        <dbReference type="ARBA" id="ARBA00010641"/>
    </source>
</evidence>
<reference evidence="9" key="1">
    <citation type="submission" date="2016-10" db="EMBL/GenBank/DDBJ databases">
        <authorList>
            <person name="Varghese N."/>
            <person name="Submissions S."/>
        </authorList>
    </citation>
    <scope>NUCLEOTIDE SEQUENCE [LARGE SCALE GENOMIC DNA]</scope>
    <source>
        <strain evidence="9">SP</strain>
    </source>
</reference>
<keyword evidence="3" id="KW-0731">Sigma factor</keyword>
<name>A0A1H3UID5_9BACI</name>
<evidence type="ECO:0000256" key="5">
    <source>
        <dbReference type="ARBA" id="ARBA00023163"/>
    </source>
</evidence>
<dbReference type="PANTHER" id="PTHR43133:SF8">
    <property type="entry name" value="RNA POLYMERASE SIGMA FACTOR HI_1459-RELATED"/>
    <property type="match status" value="1"/>
</dbReference>
<dbReference type="GO" id="GO:0003677">
    <property type="term" value="F:DNA binding"/>
    <property type="evidence" value="ECO:0007669"/>
    <property type="project" value="UniProtKB-KW"/>
</dbReference>
<evidence type="ECO:0000256" key="3">
    <source>
        <dbReference type="ARBA" id="ARBA00023082"/>
    </source>
</evidence>
<keyword evidence="4" id="KW-0238">DNA-binding</keyword>
<dbReference type="Gene3D" id="1.10.10.10">
    <property type="entry name" value="Winged helix-like DNA-binding domain superfamily/Winged helix DNA-binding domain"/>
    <property type="match status" value="1"/>
</dbReference>
<dbReference type="Pfam" id="PF08281">
    <property type="entry name" value="Sigma70_r4_2"/>
    <property type="match status" value="1"/>
</dbReference>
<accession>A0A1H3UID5</accession>
<dbReference type="Gene3D" id="1.10.1740.10">
    <property type="match status" value="1"/>
</dbReference>
<dbReference type="InterPro" id="IPR013325">
    <property type="entry name" value="RNA_pol_sigma_r2"/>
</dbReference>
<proteinExistence type="inferred from homology"/>
<dbReference type="GO" id="GO:0016987">
    <property type="term" value="F:sigma factor activity"/>
    <property type="evidence" value="ECO:0007669"/>
    <property type="project" value="UniProtKB-KW"/>
</dbReference>
<comment type="similarity">
    <text evidence="1">Belongs to the sigma-70 factor family. ECF subfamily.</text>
</comment>
<dbReference type="STRING" id="1503961.SAMN05421736_12135"/>
<organism evidence="8 9">
    <name type="scientific">Evansella caseinilytica</name>
    <dbReference type="NCBI Taxonomy" id="1503961"/>
    <lineage>
        <taxon>Bacteria</taxon>
        <taxon>Bacillati</taxon>
        <taxon>Bacillota</taxon>
        <taxon>Bacilli</taxon>
        <taxon>Bacillales</taxon>
        <taxon>Bacillaceae</taxon>
        <taxon>Evansella</taxon>
    </lineage>
</organism>
<dbReference type="EMBL" id="FNPI01000021">
    <property type="protein sequence ID" value="SDZ61429.1"/>
    <property type="molecule type" value="Genomic_DNA"/>
</dbReference>
<keyword evidence="2" id="KW-0805">Transcription regulation</keyword>
<dbReference type="InterPro" id="IPR013324">
    <property type="entry name" value="RNA_pol_sigma_r3/r4-like"/>
</dbReference>
<evidence type="ECO:0000313" key="9">
    <source>
        <dbReference type="Proteomes" id="UP000198935"/>
    </source>
</evidence>
<dbReference type="InterPro" id="IPR013249">
    <property type="entry name" value="RNA_pol_sigma70_r4_t2"/>
</dbReference>